<dbReference type="GO" id="GO:0005975">
    <property type="term" value="P:carbohydrate metabolic process"/>
    <property type="evidence" value="ECO:0007669"/>
    <property type="project" value="InterPro"/>
</dbReference>
<dbReference type="InterPro" id="IPR008928">
    <property type="entry name" value="6-hairpin_glycosidase_sf"/>
</dbReference>
<dbReference type="RefSeq" id="WP_022126360.1">
    <property type="nucleotide sequence ID" value="NZ_FR881026.1"/>
</dbReference>
<accession>R6CIN8</accession>
<dbReference type="PANTHER" id="PTHR33886">
    <property type="entry name" value="UNSATURATED RHAMNOGALACTURONAN HYDROLASE (EUROFUNG)"/>
    <property type="match status" value="1"/>
</dbReference>
<dbReference type="GO" id="GO:0016787">
    <property type="term" value="F:hydrolase activity"/>
    <property type="evidence" value="ECO:0007669"/>
    <property type="project" value="UniProtKB-KW"/>
</dbReference>
<keyword evidence="1" id="KW-0378">Hydrolase</keyword>
<dbReference type="AlphaFoldDB" id="R6CIN8"/>
<dbReference type="InterPro" id="IPR052043">
    <property type="entry name" value="PolySaccharide_Degr_Enz"/>
</dbReference>
<evidence type="ECO:0000256" key="1">
    <source>
        <dbReference type="ARBA" id="ARBA00022801"/>
    </source>
</evidence>
<dbReference type="EMBL" id="CBCJ010000171">
    <property type="protein sequence ID" value="CDA71376.1"/>
    <property type="molecule type" value="Genomic_DNA"/>
</dbReference>
<protein>
    <submittedName>
        <fullName evidence="2">Di-trans poly-cis-decaprenylcistransferase</fullName>
    </submittedName>
</protein>
<evidence type="ECO:0000313" key="3">
    <source>
        <dbReference type="Proteomes" id="UP000018362"/>
    </source>
</evidence>
<dbReference type="Gene3D" id="1.50.10.10">
    <property type="match status" value="1"/>
</dbReference>
<dbReference type="InterPro" id="IPR010905">
    <property type="entry name" value="Glyco_hydro_88"/>
</dbReference>
<dbReference type="Proteomes" id="UP000018362">
    <property type="component" value="Unassembled WGS sequence"/>
</dbReference>
<dbReference type="SUPFAM" id="SSF48208">
    <property type="entry name" value="Six-hairpin glycosidases"/>
    <property type="match status" value="1"/>
</dbReference>
<proteinExistence type="predicted"/>
<dbReference type="PANTHER" id="PTHR33886:SF8">
    <property type="entry name" value="UNSATURATED RHAMNOGALACTURONAN HYDROLASE (EUROFUNG)"/>
    <property type="match status" value="1"/>
</dbReference>
<organism evidence="2 3">
    <name type="scientific">Phocaeicola coprocola CAG:162</name>
    <dbReference type="NCBI Taxonomy" id="1263040"/>
    <lineage>
        <taxon>Bacteria</taxon>
        <taxon>Pseudomonadati</taxon>
        <taxon>Bacteroidota</taxon>
        <taxon>Bacteroidia</taxon>
        <taxon>Bacteroidales</taxon>
        <taxon>Bacteroidaceae</taxon>
        <taxon>Phocaeicola</taxon>
    </lineage>
</organism>
<evidence type="ECO:0000313" key="2">
    <source>
        <dbReference type="EMBL" id="CDA71376.1"/>
    </source>
</evidence>
<dbReference type="InterPro" id="IPR012341">
    <property type="entry name" value="6hp_glycosidase-like_sf"/>
</dbReference>
<gene>
    <name evidence="2" type="ORF">BN509_02249</name>
</gene>
<dbReference type="Pfam" id="PF07470">
    <property type="entry name" value="Glyco_hydro_88"/>
    <property type="match status" value="1"/>
</dbReference>
<dbReference type="GO" id="GO:0016740">
    <property type="term" value="F:transferase activity"/>
    <property type="evidence" value="ECO:0007669"/>
    <property type="project" value="UniProtKB-KW"/>
</dbReference>
<keyword evidence="2" id="KW-0808">Transferase</keyword>
<reference evidence="2" key="1">
    <citation type="submission" date="2012-11" db="EMBL/GenBank/DDBJ databases">
        <title>Dependencies among metagenomic species, viruses, plasmids and units of genetic variation.</title>
        <authorList>
            <person name="Nielsen H.B."/>
            <person name="Almeida M."/>
            <person name="Juncker A.S."/>
            <person name="Rasmussen S."/>
            <person name="Li J."/>
            <person name="Sunagawa S."/>
            <person name="Plichta D."/>
            <person name="Gautier L."/>
            <person name="Le Chatelier E."/>
            <person name="Peletier E."/>
            <person name="Bonde I."/>
            <person name="Nielsen T."/>
            <person name="Manichanh C."/>
            <person name="Arumugam M."/>
            <person name="Batto J."/>
            <person name="Santos M.B.Q.D."/>
            <person name="Blom N."/>
            <person name="Borruel N."/>
            <person name="Burgdorf K.S."/>
            <person name="Boumezbeur F."/>
            <person name="Casellas F."/>
            <person name="Dore J."/>
            <person name="Guarner F."/>
            <person name="Hansen T."/>
            <person name="Hildebrand F."/>
            <person name="Kaas R.S."/>
            <person name="Kennedy S."/>
            <person name="Kristiansen K."/>
            <person name="Kultima J.R."/>
            <person name="Leonard P."/>
            <person name="Levenez F."/>
            <person name="Lund O."/>
            <person name="Moumen B."/>
            <person name="Le Paslier D."/>
            <person name="Pons N."/>
            <person name="Pedersen O."/>
            <person name="Prifti E."/>
            <person name="Qin J."/>
            <person name="Raes J."/>
            <person name="Tap J."/>
            <person name="Tims S."/>
            <person name="Ussery D.W."/>
            <person name="Yamada T."/>
            <person name="MetaHit consortium"/>
            <person name="Renault P."/>
            <person name="Sicheritz-Ponten T."/>
            <person name="Bork P."/>
            <person name="Wang J."/>
            <person name="Brunak S."/>
            <person name="Ehrlich S.D."/>
        </authorList>
    </citation>
    <scope>NUCLEOTIDE SEQUENCE [LARGE SCALE GENOMIC DNA]</scope>
</reference>
<name>R6CIN8_9BACT</name>
<comment type="caution">
    <text evidence="2">The sequence shown here is derived from an EMBL/GenBank/DDBJ whole genome shotgun (WGS) entry which is preliminary data.</text>
</comment>
<sequence length="394" mass="46229">MRVKKYITVFWALVLFWLFTGAGTIMAQDKMYMRMADSEMKRFPEAWQIDWAKRPVFGYCQGVVTLAMLKVWKQTKDEKYYKYVEEYADKMVKEDGTILNYDYINGRRNVDMINAGKILFDVYEQTGNPKYKKAMDLLYNAMMDHPRNSLGGFWHKEVYPWQMWLDGLYMASPYLAQYAQVNNKPELLNDVIMQFLIVEKFMRDPVTGLYFHAWDEKKVQKWCDPVTGLSHHFWGRSIGWWYMALVDVLDFVPENHPLRDKLLVIADELARTLPEFQHDGLWYQIVNLEEREGNYQEATASAMFMYAVAKAVNKGYIDRRYNKIATEAYDGIMKKLIRIDKDGTVNITQCCMVAGLGGNPYRDGSFEYYINEPIRDNDPKATGPFIMGCIELNK</sequence>